<dbReference type="GO" id="GO:0044038">
    <property type="term" value="P:cell wall macromolecule biosynthetic process"/>
    <property type="evidence" value="ECO:0007669"/>
    <property type="project" value="TreeGrafter"/>
</dbReference>
<feature type="non-terminal residue" evidence="9">
    <location>
        <position position="254"/>
    </location>
</feature>
<keyword evidence="7" id="KW-0460">Magnesium</keyword>
<comment type="subcellular location">
    <subcellularLocation>
        <location evidence="1">Cell membrane</location>
        <topology evidence="1">Multi-pass membrane protein</topology>
    </subcellularLocation>
</comment>
<evidence type="ECO:0000256" key="1">
    <source>
        <dbReference type="ARBA" id="ARBA00004651"/>
    </source>
</evidence>
<proteinExistence type="predicted"/>
<keyword evidence="10" id="KW-1185">Reference proteome</keyword>
<dbReference type="GO" id="GO:0016780">
    <property type="term" value="F:phosphotransferase activity, for other substituted phosphate groups"/>
    <property type="evidence" value="ECO:0007669"/>
    <property type="project" value="InterPro"/>
</dbReference>
<dbReference type="GO" id="GO:0005886">
    <property type="term" value="C:plasma membrane"/>
    <property type="evidence" value="ECO:0007669"/>
    <property type="project" value="UniProtKB-SubCell"/>
</dbReference>
<keyword evidence="7" id="KW-0479">Metal-binding</keyword>
<dbReference type="EMBL" id="JRMQ02000015">
    <property type="protein sequence ID" value="TLD99987.1"/>
    <property type="molecule type" value="Genomic_DNA"/>
</dbReference>
<dbReference type="AlphaFoldDB" id="A0A4U8TME0"/>
<dbReference type="STRING" id="425400.LS65_04445"/>
<keyword evidence="3 9" id="KW-0808">Transferase</keyword>
<evidence type="ECO:0000256" key="4">
    <source>
        <dbReference type="ARBA" id="ARBA00022692"/>
    </source>
</evidence>
<keyword evidence="5 8" id="KW-1133">Transmembrane helix</keyword>
<evidence type="ECO:0000256" key="6">
    <source>
        <dbReference type="ARBA" id="ARBA00023136"/>
    </source>
</evidence>
<keyword evidence="2" id="KW-1003">Cell membrane</keyword>
<organism evidence="9 10">
    <name type="scientific">Helicobacter japonicus</name>
    <dbReference type="NCBI Taxonomy" id="425400"/>
    <lineage>
        <taxon>Bacteria</taxon>
        <taxon>Pseudomonadati</taxon>
        <taxon>Campylobacterota</taxon>
        <taxon>Epsilonproteobacteria</taxon>
        <taxon>Campylobacterales</taxon>
        <taxon>Helicobacteraceae</taxon>
        <taxon>Helicobacter</taxon>
    </lineage>
</organism>
<evidence type="ECO:0000256" key="7">
    <source>
        <dbReference type="PIRSR" id="PIRSR600715-1"/>
    </source>
</evidence>
<dbReference type="CDD" id="cd06853">
    <property type="entry name" value="GT_WecA_like"/>
    <property type="match status" value="1"/>
</dbReference>
<dbReference type="InterPro" id="IPR000715">
    <property type="entry name" value="Glycosyl_transferase_4"/>
</dbReference>
<dbReference type="OrthoDB" id="9783652at2"/>
<comment type="cofactor">
    <cofactor evidence="7">
        <name>Mg(2+)</name>
        <dbReference type="ChEBI" id="CHEBI:18420"/>
    </cofactor>
</comment>
<accession>A0A4U8TME0</accession>
<feature type="transmembrane region" description="Helical" evidence="8">
    <location>
        <begin position="180"/>
        <end position="203"/>
    </location>
</feature>
<dbReference type="PANTHER" id="PTHR22926:SF3">
    <property type="entry name" value="UNDECAPRENYL-PHOSPHATE ALPHA-N-ACETYLGLUCOSAMINYL 1-PHOSPHATE TRANSFERASE"/>
    <property type="match status" value="1"/>
</dbReference>
<evidence type="ECO:0000256" key="8">
    <source>
        <dbReference type="SAM" id="Phobius"/>
    </source>
</evidence>
<feature type="transmembrane region" description="Helical" evidence="8">
    <location>
        <begin position="232"/>
        <end position="253"/>
    </location>
</feature>
<dbReference type="Pfam" id="PF00953">
    <property type="entry name" value="Glycos_transf_4"/>
    <property type="match status" value="1"/>
</dbReference>
<feature type="transmembrane region" description="Helical" evidence="8">
    <location>
        <begin position="46"/>
        <end position="66"/>
    </location>
</feature>
<feature type="transmembrane region" description="Helical" evidence="8">
    <location>
        <begin position="71"/>
        <end position="88"/>
    </location>
</feature>
<dbReference type="Proteomes" id="UP000029707">
    <property type="component" value="Unassembled WGS sequence"/>
</dbReference>
<evidence type="ECO:0000256" key="3">
    <source>
        <dbReference type="ARBA" id="ARBA00022679"/>
    </source>
</evidence>
<feature type="transmembrane region" description="Helical" evidence="8">
    <location>
        <begin position="209"/>
        <end position="225"/>
    </location>
</feature>
<dbReference type="GO" id="GO:0071555">
    <property type="term" value="P:cell wall organization"/>
    <property type="evidence" value="ECO:0007669"/>
    <property type="project" value="TreeGrafter"/>
</dbReference>
<comment type="caution">
    <text evidence="9">The sequence shown here is derived from an EMBL/GenBank/DDBJ whole genome shotgun (WGS) entry which is preliminary data.</text>
</comment>
<sequence>MKIFTLCFFVSFILCIIIIAFAKRYSLFIDSATSQKPQRFHMHETPRAGGIGIFIAFWVMLIYFYIHNTQLLFIMCGGSIIFASGLIEDFKGNLSPKMRLLMQCVATFGICSLLDVYLQDLSLGFTLPYIIGLFFTTFALVGVSNAMNIIDGFNGLASGICLLILCAIAYVAYDVQDMEIFYCSLALIGAVFGFFICNFPFGYIFLGDGGAYFLGFIIGILLVLLTQRQDSISAFFGLSIMIYPVWEVLFSIWR</sequence>
<feature type="transmembrane region" description="Helical" evidence="8">
    <location>
        <begin position="156"/>
        <end position="173"/>
    </location>
</feature>
<feature type="binding site" evidence="7">
    <location>
        <position position="148"/>
    </location>
    <ligand>
        <name>Mg(2+)</name>
        <dbReference type="ChEBI" id="CHEBI:18420"/>
    </ligand>
</feature>
<dbReference type="GO" id="GO:0009103">
    <property type="term" value="P:lipopolysaccharide biosynthetic process"/>
    <property type="evidence" value="ECO:0007669"/>
    <property type="project" value="TreeGrafter"/>
</dbReference>
<keyword evidence="6 8" id="KW-0472">Membrane</keyword>
<protein>
    <submittedName>
        <fullName evidence="9">Undecaprenyl/decaprenyl-phosphate alpha-N-acetylglucosaminyl 1-phosphate transferase</fullName>
    </submittedName>
</protein>
<feature type="transmembrane region" description="Helical" evidence="8">
    <location>
        <begin position="130"/>
        <end position="150"/>
    </location>
</feature>
<reference evidence="9 10" key="1">
    <citation type="journal article" date="2014" name="Genome Announc.">
        <title>Draft genome sequences of eight enterohepatic helicobacter species isolated from both laboratory and wild rodents.</title>
        <authorList>
            <person name="Sheh A."/>
            <person name="Shen Z."/>
            <person name="Fox J.G."/>
        </authorList>
    </citation>
    <scope>NUCLEOTIDE SEQUENCE [LARGE SCALE GENOMIC DNA]</scope>
    <source>
        <strain evidence="9 10">MIT 01-6451</strain>
    </source>
</reference>
<keyword evidence="4 8" id="KW-0812">Transmembrane</keyword>
<name>A0A4U8TME0_9HELI</name>
<dbReference type="GO" id="GO:0046872">
    <property type="term" value="F:metal ion binding"/>
    <property type="evidence" value="ECO:0007669"/>
    <property type="project" value="UniProtKB-KW"/>
</dbReference>
<evidence type="ECO:0000313" key="9">
    <source>
        <dbReference type="EMBL" id="TLD99987.1"/>
    </source>
</evidence>
<feature type="binding site" evidence="7">
    <location>
        <position position="208"/>
    </location>
    <ligand>
        <name>Mg(2+)</name>
        <dbReference type="ChEBI" id="CHEBI:18420"/>
    </ligand>
</feature>
<evidence type="ECO:0000313" key="10">
    <source>
        <dbReference type="Proteomes" id="UP000029707"/>
    </source>
</evidence>
<evidence type="ECO:0000256" key="5">
    <source>
        <dbReference type="ARBA" id="ARBA00022989"/>
    </source>
</evidence>
<evidence type="ECO:0000256" key="2">
    <source>
        <dbReference type="ARBA" id="ARBA00022475"/>
    </source>
</evidence>
<gene>
    <name evidence="9" type="ORF">LS65_008795</name>
</gene>
<dbReference type="PANTHER" id="PTHR22926">
    <property type="entry name" value="PHOSPHO-N-ACETYLMURAMOYL-PENTAPEPTIDE-TRANSFERASE"/>
    <property type="match status" value="1"/>
</dbReference>